<gene>
    <name evidence="10" type="ORF">U0070_027556</name>
</gene>
<dbReference type="Pfam" id="PF04711">
    <property type="entry name" value="ApoA-II"/>
    <property type="match status" value="1"/>
</dbReference>
<evidence type="ECO:0000256" key="9">
    <source>
        <dbReference type="SAM" id="Phobius"/>
    </source>
</evidence>
<name>A0AAW0HBD4_MYOGA</name>
<evidence type="ECO:0000256" key="6">
    <source>
        <dbReference type="ARBA" id="ARBA00022850"/>
    </source>
</evidence>
<accession>A0AAW0HBD4</accession>
<dbReference type="GO" id="GO:0008289">
    <property type="term" value="F:lipid binding"/>
    <property type="evidence" value="ECO:0007669"/>
    <property type="project" value="InterPro"/>
</dbReference>
<comment type="subcellular location">
    <subcellularLocation>
        <location evidence="1">Secreted</location>
    </subcellularLocation>
</comment>
<keyword evidence="4" id="KW-0813">Transport</keyword>
<evidence type="ECO:0000256" key="1">
    <source>
        <dbReference type="ARBA" id="ARBA00004613"/>
    </source>
</evidence>
<dbReference type="GO" id="GO:0120020">
    <property type="term" value="F:cholesterol transfer activity"/>
    <property type="evidence" value="ECO:0007669"/>
    <property type="project" value="TreeGrafter"/>
</dbReference>
<sequence length="155" mass="17035">MISAPLDLPCSASPDRGGEGEAYIALSPSRPGVDAKDSYATAALFQGYVPTAAIMKLLAIVVLLVTVCSLEGALVRRQAEEPGLQSLFSQYFQTMTDYGKDLMEKAKSTEIQTQARAYFEKTQEQLTPLVKKAREDFMNFFSSFMNFEKPASDAK</sequence>
<keyword evidence="5" id="KW-0964">Secreted</keyword>
<evidence type="ECO:0000256" key="8">
    <source>
        <dbReference type="ARBA" id="ARBA00030900"/>
    </source>
</evidence>
<evidence type="ECO:0000256" key="3">
    <source>
        <dbReference type="ARBA" id="ARBA00022421"/>
    </source>
</evidence>
<keyword evidence="7" id="KW-0445">Lipid transport</keyword>
<comment type="similarity">
    <text evidence="2">Belongs to the apolipoprotein A2 family.</text>
</comment>
<dbReference type="GO" id="GO:0030301">
    <property type="term" value="P:cholesterol transport"/>
    <property type="evidence" value="ECO:0007669"/>
    <property type="project" value="TreeGrafter"/>
</dbReference>
<evidence type="ECO:0000313" key="10">
    <source>
        <dbReference type="EMBL" id="KAK7798357.1"/>
    </source>
</evidence>
<dbReference type="GO" id="GO:0042157">
    <property type="term" value="P:lipoprotein metabolic process"/>
    <property type="evidence" value="ECO:0007669"/>
    <property type="project" value="InterPro"/>
</dbReference>
<dbReference type="Proteomes" id="UP001488838">
    <property type="component" value="Unassembled WGS sequence"/>
</dbReference>
<dbReference type="EMBL" id="JBBHLL010000707">
    <property type="protein sequence ID" value="KAK7798357.1"/>
    <property type="molecule type" value="Genomic_DNA"/>
</dbReference>
<evidence type="ECO:0000256" key="7">
    <source>
        <dbReference type="ARBA" id="ARBA00023055"/>
    </source>
</evidence>
<reference evidence="10 11" key="1">
    <citation type="journal article" date="2023" name="bioRxiv">
        <title>Conserved and derived expression patterns and positive selection on dental genes reveal complex evolutionary context of ever-growing rodent molars.</title>
        <authorList>
            <person name="Calamari Z.T."/>
            <person name="Song A."/>
            <person name="Cohen E."/>
            <person name="Akter M."/>
            <person name="Roy R.D."/>
            <person name="Hallikas O."/>
            <person name="Christensen M.M."/>
            <person name="Li P."/>
            <person name="Marangoni P."/>
            <person name="Jernvall J."/>
            <person name="Klein O.D."/>
        </authorList>
    </citation>
    <scope>NUCLEOTIDE SEQUENCE [LARGE SCALE GENOMIC DNA]</scope>
    <source>
        <strain evidence="10">V071</strain>
    </source>
</reference>
<dbReference type="Gene3D" id="6.10.250.100">
    <property type="match status" value="1"/>
</dbReference>
<evidence type="ECO:0000256" key="4">
    <source>
        <dbReference type="ARBA" id="ARBA00022448"/>
    </source>
</evidence>
<keyword evidence="9" id="KW-0472">Membrane</keyword>
<evidence type="ECO:0000256" key="2">
    <source>
        <dbReference type="ARBA" id="ARBA00010232"/>
    </source>
</evidence>
<dbReference type="GO" id="GO:0008035">
    <property type="term" value="F:high-density lipoprotein particle binding"/>
    <property type="evidence" value="ECO:0007669"/>
    <property type="project" value="TreeGrafter"/>
</dbReference>
<dbReference type="GO" id="GO:0042632">
    <property type="term" value="P:cholesterol homeostasis"/>
    <property type="evidence" value="ECO:0007669"/>
    <property type="project" value="TreeGrafter"/>
</dbReference>
<keyword evidence="6" id="KW-0345">HDL</keyword>
<dbReference type="SUPFAM" id="SSF82936">
    <property type="entry name" value="Apolipoprotein A-II"/>
    <property type="match status" value="1"/>
</dbReference>
<proteinExistence type="inferred from homology"/>
<keyword evidence="9" id="KW-0812">Transmembrane</keyword>
<organism evidence="10 11">
    <name type="scientific">Myodes glareolus</name>
    <name type="common">Bank vole</name>
    <name type="synonym">Clethrionomys glareolus</name>
    <dbReference type="NCBI Taxonomy" id="447135"/>
    <lineage>
        <taxon>Eukaryota</taxon>
        <taxon>Metazoa</taxon>
        <taxon>Chordata</taxon>
        <taxon>Craniata</taxon>
        <taxon>Vertebrata</taxon>
        <taxon>Euteleostomi</taxon>
        <taxon>Mammalia</taxon>
        <taxon>Eutheria</taxon>
        <taxon>Euarchontoglires</taxon>
        <taxon>Glires</taxon>
        <taxon>Rodentia</taxon>
        <taxon>Myomorpha</taxon>
        <taxon>Muroidea</taxon>
        <taxon>Cricetidae</taxon>
        <taxon>Arvicolinae</taxon>
        <taxon>Myodes</taxon>
    </lineage>
</organism>
<comment type="caution">
    <text evidence="10">The sequence shown here is derived from an EMBL/GenBank/DDBJ whole genome shotgun (WGS) entry which is preliminary data.</text>
</comment>
<dbReference type="PANTHER" id="PTHR11027">
    <property type="entry name" value="APOLIPOPROTEIN A-II"/>
    <property type="match status" value="1"/>
</dbReference>
<keyword evidence="11" id="KW-1185">Reference proteome</keyword>
<keyword evidence="9" id="KW-1133">Transmembrane helix</keyword>
<evidence type="ECO:0000313" key="11">
    <source>
        <dbReference type="Proteomes" id="UP001488838"/>
    </source>
</evidence>
<evidence type="ECO:0000256" key="5">
    <source>
        <dbReference type="ARBA" id="ARBA00022525"/>
    </source>
</evidence>
<dbReference type="InterPro" id="IPR036172">
    <property type="entry name" value="ApoA-II_sf"/>
</dbReference>
<feature type="transmembrane region" description="Helical" evidence="9">
    <location>
        <begin position="53"/>
        <end position="75"/>
    </location>
</feature>
<dbReference type="GO" id="GO:0034366">
    <property type="term" value="C:spherical high-density lipoprotein particle"/>
    <property type="evidence" value="ECO:0007669"/>
    <property type="project" value="TreeGrafter"/>
</dbReference>
<protein>
    <recommendedName>
        <fullName evidence="3">Apolipoprotein A-II</fullName>
    </recommendedName>
    <alternativeName>
        <fullName evidence="8">Apolipoprotein A2</fullName>
    </alternativeName>
</protein>
<dbReference type="PANTHER" id="PTHR11027:SF0">
    <property type="entry name" value="APOLIPOPROTEIN A-II"/>
    <property type="match status" value="1"/>
</dbReference>
<dbReference type="AlphaFoldDB" id="A0AAW0HBD4"/>
<dbReference type="InterPro" id="IPR006801">
    <property type="entry name" value="ApoA-II"/>
</dbReference>